<evidence type="ECO:0000256" key="1">
    <source>
        <dbReference type="SAM" id="MobiDB-lite"/>
    </source>
</evidence>
<dbReference type="GeneID" id="71986394"/>
<organism evidence="2 3">
    <name type="scientific">Passalora fulva</name>
    <name type="common">Tomato leaf mold</name>
    <name type="synonym">Cladosporium fulvum</name>
    <dbReference type="NCBI Taxonomy" id="5499"/>
    <lineage>
        <taxon>Eukaryota</taxon>
        <taxon>Fungi</taxon>
        <taxon>Dikarya</taxon>
        <taxon>Ascomycota</taxon>
        <taxon>Pezizomycotina</taxon>
        <taxon>Dothideomycetes</taxon>
        <taxon>Dothideomycetidae</taxon>
        <taxon>Mycosphaerellales</taxon>
        <taxon>Mycosphaerellaceae</taxon>
        <taxon>Fulvia</taxon>
    </lineage>
</organism>
<feature type="compositionally biased region" description="Basic and acidic residues" evidence="1">
    <location>
        <begin position="262"/>
        <end position="271"/>
    </location>
</feature>
<feature type="region of interest" description="Disordered" evidence="1">
    <location>
        <begin position="220"/>
        <end position="409"/>
    </location>
</feature>
<dbReference type="OMA" id="QANRVEC"/>
<evidence type="ECO:0000313" key="3">
    <source>
        <dbReference type="Proteomes" id="UP000756132"/>
    </source>
</evidence>
<dbReference type="Proteomes" id="UP000756132">
    <property type="component" value="Chromosome 5"/>
</dbReference>
<reference evidence="2" key="1">
    <citation type="submission" date="2021-12" db="EMBL/GenBank/DDBJ databases">
        <authorList>
            <person name="Zaccaron A."/>
            <person name="Stergiopoulos I."/>
        </authorList>
    </citation>
    <scope>NUCLEOTIDE SEQUENCE</scope>
    <source>
        <strain evidence="2">Race5_Kim</strain>
    </source>
</reference>
<feature type="compositionally biased region" description="Basic and acidic residues" evidence="1">
    <location>
        <begin position="173"/>
        <end position="183"/>
    </location>
</feature>
<feature type="compositionally biased region" description="Basic and acidic residues" evidence="1">
    <location>
        <begin position="324"/>
        <end position="353"/>
    </location>
</feature>
<feature type="region of interest" description="Disordered" evidence="1">
    <location>
        <begin position="24"/>
        <end position="75"/>
    </location>
</feature>
<name>A0A9Q8LIB6_PASFU</name>
<dbReference type="KEGG" id="ffu:CLAFUR5_06516"/>
<feature type="compositionally biased region" description="Basic and acidic residues" evidence="1">
    <location>
        <begin position="393"/>
        <end position="409"/>
    </location>
</feature>
<protein>
    <submittedName>
        <fullName evidence="2">Uncharacterized protein</fullName>
    </submittedName>
</protein>
<feature type="compositionally biased region" description="Polar residues" evidence="1">
    <location>
        <begin position="50"/>
        <end position="59"/>
    </location>
</feature>
<feature type="region of interest" description="Disordered" evidence="1">
    <location>
        <begin position="89"/>
        <end position="183"/>
    </location>
</feature>
<dbReference type="AlphaFoldDB" id="A0A9Q8LIB6"/>
<feature type="compositionally biased region" description="Basic and acidic residues" evidence="1">
    <location>
        <begin position="360"/>
        <end position="386"/>
    </location>
</feature>
<accession>A0A9Q8LIB6</accession>
<feature type="compositionally biased region" description="Polar residues" evidence="1">
    <location>
        <begin position="236"/>
        <end position="249"/>
    </location>
</feature>
<reference evidence="2" key="2">
    <citation type="journal article" date="2022" name="Microb. Genom.">
        <title>A chromosome-scale genome assembly of the tomato pathogen Cladosporium fulvum reveals a compartmentalized genome architecture and the presence of a dispensable chromosome.</title>
        <authorList>
            <person name="Zaccaron A.Z."/>
            <person name="Chen L.H."/>
            <person name="Samaras A."/>
            <person name="Stergiopoulos I."/>
        </authorList>
    </citation>
    <scope>NUCLEOTIDE SEQUENCE</scope>
    <source>
        <strain evidence="2">Race5_Kim</strain>
    </source>
</reference>
<feature type="compositionally biased region" description="Polar residues" evidence="1">
    <location>
        <begin position="285"/>
        <end position="302"/>
    </location>
</feature>
<feature type="region of interest" description="Disordered" evidence="1">
    <location>
        <begin position="433"/>
        <end position="501"/>
    </location>
</feature>
<feature type="compositionally biased region" description="Polar residues" evidence="1">
    <location>
        <begin position="31"/>
        <end position="43"/>
    </location>
</feature>
<keyword evidence="3" id="KW-1185">Reference proteome</keyword>
<sequence>MYATSKRKSTVDRQDERLTWNWDALEDKKMQNTPTPTPRSMTSFFDPDRTSQTPRTLNGNGLKRSGGGFSMPPNQNHAKRIKVECTSPEPYHFQGRSLSDAKPFVEPAKTPAAPKKKPAGPFIIDDSDEESDTESGPAPTSAPVALPAIVNTSRPATPPRPSAPRNTMPASKLEQRAESKRLREEALARRFGSPAVCDQRQNTVKIERIEQPVTTMLEYEPIDLTVDDSPSPIKPTRQSTRPPQETTKPATFPAKSQPVLQHESRSQRHNQETQGGKANTGGTGQINAAQLPSTKSDVTKTALQPAKASPTLKPQDVAPVPAGPKKDPTFDDLRERLREAEVKRKEELKKQEATRAVAIARDEVEDRRRAEEEQLRKKRLVEDARKKAAARQEAADQARREAEKRRVLEQDVEQRAAQLEKERKKQLEEQNRIFTEKRKAERDAQERLRQQQLQKQKEVEQAQQQKLREARIRRQKERNAQIAQASLEPTDTPSPGLEEQRTTLPAPVSLSQIAKDAARGTGSVISASNAIATSPSMQPRSLHSLHPGELSRLQANANASNDPPGPVGEIGQVDLKVDKMRNDNLDWAAIAHYHNSATSQGRSESSLRRRYRQVANALKEHRIPFELIKKARDGDEAARADINRRVTGGTMPRAEPQAPVLRLSHHQQAHQMPPGDRALPSDSFIPYRNVSVNPAVRRDSPTEGRQTTGGKTIDQNFFFHMLEQNHKAFIEMDEDPESEDDEPEDRFYYVYSLKRRDLPAGSDPDDVEEWPAIRCDEAFDNLEDANSAASKEILRISNHEGAPFPNVTASMDLAQVVNPDTGMLSLELHAGDGGIVQIDVERERHTRHGKQKLPPATLSRTIYHVKQRITIREIVDEALGTERETVRESLVGASHTDRDQANDIAINHYVHANYRFEGGTPNLSKRTEVCKPQIEAWKDSLLVEQLFHAGPGDAQVEVWVEKGKVAGPRNV</sequence>
<evidence type="ECO:0000313" key="2">
    <source>
        <dbReference type="EMBL" id="UJO17664.1"/>
    </source>
</evidence>
<feature type="compositionally biased region" description="Basic and acidic residues" evidence="1">
    <location>
        <begin position="433"/>
        <end position="472"/>
    </location>
</feature>
<gene>
    <name evidence="2" type="ORF">CLAFUR5_06516</name>
</gene>
<feature type="compositionally biased region" description="Polar residues" evidence="1">
    <location>
        <begin position="481"/>
        <end position="493"/>
    </location>
</feature>
<dbReference type="RefSeq" id="XP_047762030.1">
    <property type="nucleotide sequence ID" value="XM_047905664.1"/>
</dbReference>
<dbReference type="OrthoDB" id="3647232at2759"/>
<proteinExistence type="predicted"/>
<dbReference type="EMBL" id="CP090167">
    <property type="protein sequence ID" value="UJO17664.1"/>
    <property type="molecule type" value="Genomic_DNA"/>
</dbReference>